<dbReference type="EMBL" id="JBFAQK010000093">
    <property type="protein sequence ID" value="MEV4685681.1"/>
    <property type="molecule type" value="Genomic_DNA"/>
</dbReference>
<feature type="transmembrane region" description="Helical" evidence="1">
    <location>
        <begin position="173"/>
        <end position="188"/>
    </location>
</feature>
<organism evidence="2 3">
    <name type="scientific">Streptomyces kurssanovii</name>
    <dbReference type="NCBI Taxonomy" id="67312"/>
    <lineage>
        <taxon>Bacteria</taxon>
        <taxon>Bacillati</taxon>
        <taxon>Actinomycetota</taxon>
        <taxon>Actinomycetes</taxon>
        <taxon>Kitasatosporales</taxon>
        <taxon>Streptomycetaceae</taxon>
        <taxon>Streptomyces</taxon>
    </lineage>
</organism>
<keyword evidence="1" id="KW-0812">Transmembrane</keyword>
<feature type="transmembrane region" description="Helical" evidence="1">
    <location>
        <begin position="376"/>
        <end position="396"/>
    </location>
</feature>
<reference evidence="2 3" key="1">
    <citation type="submission" date="2024-06" db="EMBL/GenBank/DDBJ databases">
        <title>The Natural Products Discovery Center: Release of the First 8490 Sequenced Strains for Exploring Actinobacteria Biosynthetic Diversity.</title>
        <authorList>
            <person name="Kalkreuter E."/>
            <person name="Kautsar S.A."/>
            <person name="Yang D."/>
            <person name="Bader C.D."/>
            <person name="Teijaro C.N."/>
            <person name="Fluegel L."/>
            <person name="Davis C.M."/>
            <person name="Simpson J.R."/>
            <person name="Lauterbach L."/>
            <person name="Steele A.D."/>
            <person name="Gui C."/>
            <person name="Meng S."/>
            <person name="Li G."/>
            <person name="Viehrig K."/>
            <person name="Ye F."/>
            <person name="Su P."/>
            <person name="Kiefer A.F."/>
            <person name="Nichols A."/>
            <person name="Cepeda A.J."/>
            <person name="Yan W."/>
            <person name="Fan B."/>
            <person name="Jiang Y."/>
            <person name="Adhikari A."/>
            <person name="Zheng C.-J."/>
            <person name="Schuster L."/>
            <person name="Cowan T.M."/>
            <person name="Smanski M.J."/>
            <person name="Chevrette M.G."/>
            <person name="De Carvalho L.P.S."/>
            <person name="Shen B."/>
        </authorList>
    </citation>
    <scope>NUCLEOTIDE SEQUENCE [LARGE SCALE GENOMIC DNA]</scope>
    <source>
        <strain evidence="2 3">NPDC049344</strain>
    </source>
</reference>
<feature type="transmembrane region" description="Helical" evidence="1">
    <location>
        <begin position="149"/>
        <end position="166"/>
    </location>
</feature>
<feature type="transmembrane region" description="Helical" evidence="1">
    <location>
        <begin position="215"/>
        <end position="238"/>
    </location>
</feature>
<feature type="transmembrane region" description="Helical" evidence="1">
    <location>
        <begin position="123"/>
        <end position="143"/>
    </location>
</feature>
<protein>
    <recommendedName>
        <fullName evidence="4">Glycosyltransferase RgtA/B/C/D-like domain-containing protein</fullName>
    </recommendedName>
</protein>
<gene>
    <name evidence="2" type="ORF">AB0K36_33490</name>
</gene>
<proteinExistence type="predicted"/>
<feature type="transmembrane region" description="Helical" evidence="1">
    <location>
        <begin position="321"/>
        <end position="344"/>
    </location>
</feature>
<evidence type="ECO:0000313" key="2">
    <source>
        <dbReference type="EMBL" id="MEV4685681.1"/>
    </source>
</evidence>
<feature type="transmembrane region" description="Helical" evidence="1">
    <location>
        <begin position="350"/>
        <end position="369"/>
    </location>
</feature>
<evidence type="ECO:0008006" key="4">
    <source>
        <dbReference type="Google" id="ProtNLM"/>
    </source>
</evidence>
<evidence type="ECO:0000313" key="3">
    <source>
        <dbReference type="Proteomes" id="UP001552521"/>
    </source>
</evidence>
<feature type="transmembrane region" description="Helical" evidence="1">
    <location>
        <begin position="288"/>
        <end position="309"/>
    </location>
</feature>
<feature type="transmembrane region" description="Helical" evidence="1">
    <location>
        <begin position="27"/>
        <end position="47"/>
    </location>
</feature>
<feature type="transmembrane region" description="Helical" evidence="1">
    <location>
        <begin position="96"/>
        <end position="116"/>
    </location>
</feature>
<keyword evidence="1" id="KW-0472">Membrane</keyword>
<comment type="caution">
    <text evidence="2">The sequence shown here is derived from an EMBL/GenBank/DDBJ whole genome shotgun (WGS) entry which is preliminary data.</text>
</comment>
<keyword evidence="1" id="KW-1133">Transmembrane helix</keyword>
<accession>A0ABV3I4A8</accession>
<keyword evidence="3" id="KW-1185">Reference proteome</keyword>
<name>A0ABV3I4A8_9ACTN</name>
<sequence>MNRTVGLAPVRPRAGTWPGPERRVADGLLWIAVVAAAYTAVQLALAVPGTGLGWDESVYVSQVARGSEAAFFSAPRARGITFLVAPVTALTSSVEVLRVFLAVLSGAGLFAALAVWRTLLPPRVLALAGGLFAGLWITVFYGPQVMPNLWVALGALFTVGCFLRAARDTADRVGLLGTGAGLVFVALMRPSDALWLLLPLAAVALLSRPARRPALLVALVAGTVLGCLPWIVEAYVAYDGLLARLRRAGEIQGHLGPHFAVDDQLRALEGRSLCRPCDVPWRKPVTGVWFLVLWPLAVGGALVAARMRCPFTTAPAAVRPSAVLVPAFAGVFMAVPYLLLIGYAAPRFLLPAYALLALPVAVCLGRIAARTRPRAVAAVVLGLALAGHLAVQYAVLNGTLERSRENRNYFDAIASELRRHGVRAPCVVSGSEAPRIALRAGCASRQAGGHDGSITRSELARLGRERPVAYVVEGGNRAPSFTRGWRTAPLPVLPGRLELRAFLSPAAVPTATPP</sequence>
<evidence type="ECO:0000256" key="1">
    <source>
        <dbReference type="SAM" id="Phobius"/>
    </source>
</evidence>
<dbReference type="RefSeq" id="WP_364601401.1">
    <property type="nucleotide sequence ID" value="NZ_JBFAQK010000093.1"/>
</dbReference>
<dbReference type="Proteomes" id="UP001552521">
    <property type="component" value="Unassembled WGS sequence"/>
</dbReference>